<feature type="region of interest" description="Disordered" evidence="1">
    <location>
        <begin position="195"/>
        <end position="220"/>
    </location>
</feature>
<sequence>MCTGSAVMKVNDNTVRREIPSGQVTSREKADTGNIVFREREETLEPHRVSRWLHKLEDNVGHDKLMTRAPLRVHGGWVFIYRATNLKDMDFKADGYRDSYIRAIKKATDLQFTSTVESLDSSTEENAGRRKRKLKPNARIQDFITETKGRKKLQTLPYVKPKSSKVQEKDSSSSDESDLNIVFPQANSLKPIFHEQNSSTNGLESDSESGASVYCAPESDKNNSTAVRQHLLKEIFPDRRSTGELDAEPKVLSNIRGELRRFQEVVIKELKEIKTKLEIVRSSVVRQNQSRKPTCPFRIPFSNDCDVTASEEVLYSDTESF</sequence>
<accession>A0A8J2L2R0</accession>
<proteinExistence type="predicted"/>
<feature type="region of interest" description="Disordered" evidence="1">
    <location>
        <begin position="115"/>
        <end position="137"/>
    </location>
</feature>
<evidence type="ECO:0000313" key="3">
    <source>
        <dbReference type="Proteomes" id="UP000708208"/>
    </source>
</evidence>
<gene>
    <name evidence="2" type="ORF">AFUS01_LOCUS34577</name>
</gene>
<dbReference type="EMBL" id="CAJVCH010532772">
    <property type="protein sequence ID" value="CAG7824422.1"/>
    <property type="molecule type" value="Genomic_DNA"/>
</dbReference>
<feature type="non-terminal residue" evidence="2">
    <location>
        <position position="1"/>
    </location>
</feature>
<dbReference type="Proteomes" id="UP000708208">
    <property type="component" value="Unassembled WGS sequence"/>
</dbReference>
<organism evidence="2 3">
    <name type="scientific">Allacma fusca</name>
    <dbReference type="NCBI Taxonomy" id="39272"/>
    <lineage>
        <taxon>Eukaryota</taxon>
        <taxon>Metazoa</taxon>
        <taxon>Ecdysozoa</taxon>
        <taxon>Arthropoda</taxon>
        <taxon>Hexapoda</taxon>
        <taxon>Collembola</taxon>
        <taxon>Symphypleona</taxon>
        <taxon>Sminthuridae</taxon>
        <taxon>Allacma</taxon>
    </lineage>
</organism>
<reference evidence="2" key="1">
    <citation type="submission" date="2021-06" db="EMBL/GenBank/DDBJ databases">
        <authorList>
            <person name="Hodson N. C."/>
            <person name="Mongue J. A."/>
            <person name="Jaron S. K."/>
        </authorList>
    </citation>
    <scope>NUCLEOTIDE SEQUENCE</scope>
</reference>
<name>A0A8J2L2R0_9HEXA</name>
<feature type="compositionally biased region" description="Polar residues" evidence="1">
    <location>
        <begin position="195"/>
        <end position="210"/>
    </location>
</feature>
<keyword evidence="3" id="KW-1185">Reference proteome</keyword>
<evidence type="ECO:0000256" key="1">
    <source>
        <dbReference type="SAM" id="MobiDB-lite"/>
    </source>
</evidence>
<comment type="caution">
    <text evidence="2">The sequence shown here is derived from an EMBL/GenBank/DDBJ whole genome shotgun (WGS) entry which is preliminary data.</text>
</comment>
<feature type="region of interest" description="Disordered" evidence="1">
    <location>
        <begin position="154"/>
        <end position="180"/>
    </location>
</feature>
<evidence type="ECO:0000313" key="2">
    <source>
        <dbReference type="EMBL" id="CAG7824422.1"/>
    </source>
</evidence>
<feature type="compositionally biased region" description="Polar residues" evidence="1">
    <location>
        <begin position="115"/>
        <end position="125"/>
    </location>
</feature>
<protein>
    <submittedName>
        <fullName evidence="2">Uncharacterized protein</fullName>
    </submittedName>
</protein>
<dbReference type="AlphaFoldDB" id="A0A8J2L2R0"/>